<dbReference type="GO" id="GO:0003677">
    <property type="term" value="F:DNA binding"/>
    <property type="evidence" value="ECO:0007669"/>
    <property type="project" value="InterPro"/>
</dbReference>
<reference evidence="2" key="2">
    <citation type="journal article" date="2014" name="ISME J.">
        <title>Microbial stratification in low pH oxic and suboxic macroscopic growths along an acid mine drainage.</title>
        <authorList>
            <person name="Mendez-Garcia C."/>
            <person name="Mesa V."/>
            <person name="Sprenger R.R."/>
            <person name="Richter M."/>
            <person name="Diez M.S."/>
            <person name="Solano J."/>
            <person name="Bargiela R."/>
            <person name="Golyshina O.V."/>
            <person name="Manteca A."/>
            <person name="Ramos J.L."/>
            <person name="Gallego J.R."/>
            <person name="Llorente I."/>
            <person name="Martins Dos Santos V.A."/>
            <person name="Jensen O.N."/>
            <person name="Pelaez A.I."/>
            <person name="Sanchez J."/>
            <person name="Ferrer M."/>
        </authorList>
    </citation>
    <scope>NUCLEOTIDE SEQUENCE</scope>
</reference>
<accession>T1C446</accession>
<evidence type="ECO:0000259" key="1">
    <source>
        <dbReference type="Pfam" id="PF01609"/>
    </source>
</evidence>
<evidence type="ECO:0000313" key="2">
    <source>
        <dbReference type="EMBL" id="EQD75588.1"/>
    </source>
</evidence>
<dbReference type="AlphaFoldDB" id="T1C446"/>
<dbReference type="GO" id="GO:0006313">
    <property type="term" value="P:DNA transposition"/>
    <property type="evidence" value="ECO:0007669"/>
    <property type="project" value="InterPro"/>
</dbReference>
<comment type="caution">
    <text evidence="2">The sequence shown here is derived from an EMBL/GenBank/DDBJ whole genome shotgun (WGS) entry which is preliminary data.</text>
</comment>
<dbReference type="EMBL" id="AUZY01001203">
    <property type="protein sequence ID" value="EQD75588.1"/>
    <property type="molecule type" value="Genomic_DNA"/>
</dbReference>
<name>T1C446_9ZZZZ</name>
<sequence>MTHPDWVLKFKQKGTLIMKRGDLYYLYKVTSKWNPQKKRAQLKTGEYLGRITPDGLIEPKTRRIMHRYDRVSVKEYGSSFLLNHISGDLISALKLYFPEWKEIFVFVCMRLVHVSPMKNVDFHYRTSFLSETIRDAHVSADVPGDMLREIGIDRKAMTDFMKSFMKDERYLAVDLTHVLSMSEGVISATLGHNSMEEYLPQVQILFLFSLDHDTPAYFRVLPGAINSVMSLKITMEETRSSKIVMVADTGFYSMKNVGDLEGMKIFFIIPLKRNSKIIDYSMHEERHFMFQDRPVFYSRYKRDGRTVYTFRNDFLKAEEEKDYLRRHEKGSESAFRKLGERMGTISVITNLRVSGEIVYDMLKSRADIEQSYDTFKNTIHGDRTYMRDDYQLHGWMFVNFIALILHYRIYNLLKKHDLLKRYSPEDVIKHLERVYMLKIGDDWRISEIPKKTNDIIEALEIPIM</sequence>
<dbReference type="SUPFAM" id="SSF53098">
    <property type="entry name" value="Ribonuclease H-like"/>
    <property type="match status" value="1"/>
</dbReference>
<dbReference type="GO" id="GO:0004803">
    <property type="term" value="F:transposase activity"/>
    <property type="evidence" value="ECO:0007669"/>
    <property type="project" value="InterPro"/>
</dbReference>
<organism evidence="2">
    <name type="scientific">mine drainage metagenome</name>
    <dbReference type="NCBI Taxonomy" id="410659"/>
    <lineage>
        <taxon>unclassified sequences</taxon>
        <taxon>metagenomes</taxon>
        <taxon>ecological metagenomes</taxon>
    </lineage>
</organism>
<dbReference type="Pfam" id="PF01609">
    <property type="entry name" value="DDE_Tnp_1"/>
    <property type="match status" value="1"/>
</dbReference>
<dbReference type="InterPro" id="IPR012337">
    <property type="entry name" value="RNaseH-like_sf"/>
</dbReference>
<feature type="domain" description="Transposase IS4-like" evidence="1">
    <location>
        <begin position="191"/>
        <end position="405"/>
    </location>
</feature>
<gene>
    <name evidence="2" type="ORF">B1B_02033</name>
</gene>
<dbReference type="InterPro" id="IPR002559">
    <property type="entry name" value="Transposase_11"/>
</dbReference>
<feature type="non-terminal residue" evidence="2">
    <location>
        <position position="464"/>
    </location>
</feature>
<protein>
    <submittedName>
        <fullName evidence="2">Transposase IS4</fullName>
    </submittedName>
</protein>
<proteinExistence type="predicted"/>
<reference evidence="2" key="1">
    <citation type="submission" date="2013-08" db="EMBL/GenBank/DDBJ databases">
        <authorList>
            <person name="Mendez C."/>
            <person name="Richter M."/>
            <person name="Ferrer M."/>
            <person name="Sanchez J."/>
        </authorList>
    </citation>
    <scope>NUCLEOTIDE SEQUENCE</scope>
</reference>